<sequence length="136" mass="13708">MGKVRAGVWSRRMPVCRGELAGDGGGATVFVCVALAGLICLTLLIGQVGGVVAARHRAQGAADLGALAAAGALVEGAEVGCAEATEVARRMGATVRRCAVEQWDALVEVQARVSVGVLGERTVRASARAGPVDENG</sequence>
<dbReference type="Proteomes" id="UP001596223">
    <property type="component" value="Unassembled WGS sequence"/>
</dbReference>
<feature type="transmembrane region" description="Helical" evidence="1">
    <location>
        <begin position="27"/>
        <end position="54"/>
    </location>
</feature>
<accession>A0ABW1JM89</accession>
<name>A0ABW1JM89_9NOCA</name>
<keyword evidence="4" id="KW-1185">Reference proteome</keyword>
<evidence type="ECO:0000256" key="1">
    <source>
        <dbReference type="SAM" id="Phobius"/>
    </source>
</evidence>
<organism evidence="3 4">
    <name type="scientific">Nocardia lasii</name>
    <dbReference type="NCBI Taxonomy" id="1616107"/>
    <lineage>
        <taxon>Bacteria</taxon>
        <taxon>Bacillati</taxon>
        <taxon>Actinomycetota</taxon>
        <taxon>Actinomycetes</taxon>
        <taxon>Mycobacteriales</taxon>
        <taxon>Nocardiaceae</taxon>
        <taxon>Nocardia</taxon>
    </lineage>
</organism>
<dbReference type="RefSeq" id="WP_378599430.1">
    <property type="nucleotide sequence ID" value="NZ_JBHSQN010000001.1"/>
</dbReference>
<evidence type="ECO:0000259" key="2">
    <source>
        <dbReference type="Pfam" id="PF13400"/>
    </source>
</evidence>
<evidence type="ECO:0000313" key="4">
    <source>
        <dbReference type="Proteomes" id="UP001596223"/>
    </source>
</evidence>
<keyword evidence="1" id="KW-1133">Transmembrane helix</keyword>
<proteinExistence type="predicted"/>
<dbReference type="InterPro" id="IPR021202">
    <property type="entry name" value="Rv3654c-like"/>
</dbReference>
<gene>
    <name evidence="3" type="ORF">ACFP3H_03605</name>
</gene>
<evidence type="ECO:0000313" key="3">
    <source>
        <dbReference type="EMBL" id="MFC6010125.1"/>
    </source>
</evidence>
<keyword evidence="1" id="KW-0472">Membrane</keyword>
<dbReference type="EMBL" id="JBHSQN010000001">
    <property type="protein sequence ID" value="MFC6010125.1"/>
    <property type="molecule type" value="Genomic_DNA"/>
</dbReference>
<dbReference type="InterPro" id="IPR028087">
    <property type="entry name" value="Tad_N"/>
</dbReference>
<reference evidence="4" key="1">
    <citation type="journal article" date="2019" name="Int. J. Syst. Evol. Microbiol.">
        <title>The Global Catalogue of Microorganisms (GCM) 10K type strain sequencing project: providing services to taxonomists for standard genome sequencing and annotation.</title>
        <authorList>
            <consortium name="The Broad Institute Genomics Platform"/>
            <consortium name="The Broad Institute Genome Sequencing Center for Infectious Disease"/>
            <person name="Wu L."/>
            <person name="Ma J."/>
        </authorList>
    </citation>
    <scope>NUCLEOTIDE SEQUENCE [LARGE SCALE GENOMIC DNA]</scope>
    <source>
        <strain evidence="4">CCUG 36956</strain>
    </source>
</reference>
<feature type="domain" description="Putative Flp pilus-assembly TadG-like N-terminal" evidence="2">
    <location>
        <begin position="25"/>
        <end position="71"/>
    </location>
</feature>
<comment type="caution">
    <text evidence="3">The sequence shown here is derived from an EMBL/GenBank/DDBJ whole genome shotgun (WGS) entry which is preliminary data.</text>
</comment>
<dbReference type="NCBIfam" id="TIGR03816">
    <property type="entry name" value="tadE_like_DECH"/>
    <property type="match status" value="1"/>
</dbReference>
<keyword evidence="1" id="KW-0812">Transmembrane</keyword>
<dbReference type="Pfam" id="PF13400">
    <property type="entry name" value="Tad"/>
    <property type="match status" value="1"/>
</dbReference>
<protein>
    <submittedName>
        <fullName evidence="3">Rv3654c family TadE-like protein</fullName>
    </submittedName>
</protein>